<dbReference type="InterPro" id="IPR036388">
    <property type="entry name" value="WH-like_DNA-bd_sf"/>
</dbReference>
<dbReference type="GO" id="GO:0009055">
    <property type="term" value="F:electron transfer activity"/>
    <property type="evidence" value="ECO:0007669"/>
    <property type="project" value="TreeGrafter"/>
</dbReference>
<keyword evidence="6" id="KW-1185">Reference proteome</keyword>
<dbReference type="SUPFAM" id="SSF46785">
    <property type="entry name" value="Winged helix' DNA-binding domain"/>
    <property type="match status" value="1"/>
</dbReference>
<dbReference type="PROSITE" id="PS51354">
    <property type="entry name" value="GLUTAREDOXIN_2"/>
    <property type="match status" value="1"/>
</dbReference>
<sequence length="425" mass="48223">MDLQGRILVYSILGCPHCMRAKSTLQELNLPYTDVRLDIYPKSVREYVQQRTGRSTVPQIFFNATHIGGNDDLQKLVQDKAKLDSLIEEVRNTLPPPDAPIPPDPSTALESLDPGNFTCEQDEYAKLVVELKASGIIKDHRQGLRVHKNTFCGKEFVDWVFKTKGLDRERAVEMGQQLIDRHFGYNVKTDEIFRDDQTYYRLMEDDETSALNSGSVSECEPQPAGRVGEELRKMILKLYNAFLSKDGKKVDYKGIGGSTEFQTYIKLTKELQRVKIADTSKEEKLAFFINVYNALVIHANIVLGPPVNLWQRYKFFNTVKYIIGGQEYSLQDIENGVLRGNKKGVGMIMRPFGKSDPRLKVALEEHEPLIHFGLVCGAKSCPPIKTYTAEEVYDQLRLAAEAFLDSSDGCEVDMTKKTVYLIYDP</sequence>
<dbReference type="Gene3D" id="3.40.30.10">
    <property type="entry name" value="Glutaredoxin"/>
    <property type="match status" value="1"/>
</dbReference>
<dbReference type="InterPro" id="IPR036249">
    <property type="entry name" value="Thioredoxin-like_sf"/>
</dbReference>
<dbReference type="PANTHER" id="PTHR34386:SF1">
    <property type="entry name" value="GLUTAREDOXIN-LIKE PROTEIN NRDH"/>
    <property type="match status" value="1"/>
</dbReference>
<dbReference type="GO" id="GO:0035556">
    <property type="term" value="P:intracellular signal transduction"/>
    <property type="evidence" value="ECO:0007669"/>
    <property type="project" value="InterPro"/>
</dbReference>
<keyword evidence="3" id="KW-0676">Redox-active center</keyword>
<dbReference type="InterPro" id="IPR014025">
    <property type="entry name" value="Glutaredoxin_subgr"/>
</dbReference>
<dbReference type="PANTHER" id="PTHR34386">
    <property type="entry name" value="GLUTAREDOXIN"/>
    <property type="match status" value="1"/>
</dbReference>
<dbReference type="InterPro" id="IPR051548">
    <property type="entry name" value="Grx-like_ET"/>
</dbReference>
<dbReference type="Gene3D" id="1.10.10.10">
    <property type="entry name" value="Winged helix-like DNA-binding domain superfamily/Winged helix DNA-binding domain"/>
    <property type="match status" value="1"/>
</dbReference>
<evidence type="ECO:0000256" key="2">
    <source>
        <dbReference type="ARBA" id="ARBA00023157"/>
    </source>
</evidence>
<dbReference type="EMBL" id="PZQS01000010">
    <property type="protein sequence ID" value="PVD23300.1"/>
    <property type="molecule type" value="Genomic_DNA"/>
</dbReference>
<evidence type="ECO:0000256" key="3">
    <source>
        <dbReference type="ARBA" id="ARBA00023284"/>
    </source>
</evidence>
<keyword evidence="2" id="KW-1015">Disulfide bond</keyword>
<accession>A0A2T7NQ51</accession>
<dbReference type="InterPro" id="IPR000591">
    <property type="entry name" value="DEP_dom"/>
</dbReference>
<dbReference type="Proteomes" id="UP000245119">
    <property type="component" value="Linkage Group LG10"/>
</dbReference>
<dbReference type="Pfam" id="PF04784">
    <property type="entry name" value="DUF547"/>
    <property type="match status" value="1"/>
</dbReference>
<dbReference type="SMART" id="SM00049">
    <property type="entry name" value="DEP"/>
    <property type="match status" value="1"/>
</dbReference>
<dbReference type="PROSITE" id="PS50186">
    <property type="entry name" value="DEP"/>
    <property type="match status" value="1"/>
</dbReference>
<dbReference type="InterPro" id="IPR011767">
    <property type="entry name" value="GLR_AS"/>
</dbReference>
<dbReference type="CDD" id="cd04371">
    <property type="entry name" value="DEP"/>
    <property type="match status" value="1"/>
</dbReference>
<dbReference type="STRING" id="400727.A0A2T7NQ51"/>
<dbReference type="InterPro" id="IPR036390">
    <property type="entry name" value="WH_DNA-bd_sf"/>
</dbReference>
<comment type="function">
    <text evidence="1">Has a glutathione-disulfide oxidoreductase activity in the presence of NADPH and glutathione reductase. Reduces low molecular weight disulfides and proteins.</text>
</comment>
<dbReference type="Pfam" id="PF00610">
    <property type="entry name" value="DEP"/>
    <property type="match status" value="1"/>
</dbReference>
<feature type="domain" description="DEP" evidence="4">
    <location>
        <begin position="125"/>
        <end position="204"/>
    </location>
</feature>
<name>A0A2T7NQ51_POMCA</name>
<dbReference type="InterPro" id="IPR006869">
    <property type="entry name" value="DUF547"/>
</dbReference>
<reference evidence="5 6" key="1">
    <citation type="submission" date="2018-04" db="EMBL/GenBank/DDBJ databases">
        <title>The genome of golden apple snail Pomacea canaliculata provides insight into stress tolerance and invasive adaptation.</title>
        <authorList>
            <person name="Liu C."/>
            <person name="Liu B."/>
            <person name="Ren Y."/>
            <person name="Zhang Y."/>
            <person name="Wang H."/>
            <person name="Li S."/>
            <person name="Jiang F."/>
            <person name="Yin L."/>
            <person name="Zhang G."/>
            <person name="Qian W."/>
            <person name="Fan W."/>
        </authorList>
    </citation>
    <scope>NUCLEOTIDE SEQUENCE [LARGE SCALE GENOMIC DNA]</scope>
    <source>
        <strain evidence="5">SZHN2017</strain>
        <tissue evidence="5">Muscle</tissue>
    </source>
</reference>
<evidence type="ECO:0000313" key="6">
    <source>
        <dbReference type="Proteomes" id="UP000245119"/>
    </source>
</evidence>
<gene>
    <name evidence="5" type="ORF">C0Q70_16566</name>
</gene>
<dbReference type="SUPFAM" id="SSF52833">
    <property type="entry name" value="Thioredoxin-like"/>
    <property type="match status" value="1"/>
</dbReference>
<dbReference type="OrthoDB" id="418495at2759"/>
<evidence type="ECO:0000259" key="4">
    <source>
        <dbReference type="PROSITE" id="PS50186"/>
    </source>
</evidence>
<dbReference type="PRINTS" id="PR00160">
    <property type="entry name" value="GLUTAREDOXIN"/>
</dbReference>
<dbReference type="AlphaFoldDB" id="A0A2T7NQ51"/>
<dbReference type="Pfam" id="PF00462">
    <property type="entry name" value="Glutaredoxin"/>
    <property type="match status" value="1"/>
</dbReference>
<dbReference type="GO" id="GO:0045454">
    <property type="term" value="P:cell redox homeostasis"/>
    <property type="evidence" value="ECO:0007669"/>
    <property type="project" value="TreeGrafter"/>
</dbReference>
<dbReference type="PROSITE" id="PS00195">
    <property type="entry name" value="GLUTAREDOXIN_1"/>
    <property type="match status" value="1"/>
</dbReference>
<proteinExistence type="predicted"/>
<dbReference type="InterPro" id="IPR002109">
    <property type="entry name" value="Glutaredoxin"/>
</dbReference>
<evidence type="ECO:0000256" key="1">
    <source>
        <dbReference type="ARBA" id="ARBA00002549"/>
    </source>
</evidence>
<protein>
    <recommendedName>
        <fullName evidence="4">DEP domain-containing protein</fullName>
    </recommendedName>
</protein>
<organism evidence="5 6">
    <name type="scientific">Pomacea canaliculata</name>
    <name type="common">Golden apple snail</name>
    <dbReference type="NCBI Taxonomy" id="400727"/>
    <lineage>
        <taxon>Eukaryota</taxon>
        <taxon>Metazoa</taxon>
        <taxon>Spiralia</taxon>
        <taxon>Lophotrochozoa</taxon>
        <taxon>Mollusca</taxon>
        <taxon>Gastropoda</taxon>
        <taxon>Caenogastropoda</taxon>
        <taxon>Architaenioglossa</taxon>
        <taxon>Ampullarioidea</taxon>
        <taxon>Ampullariidae</taxon>
        <taxon>Pomacea</taxon>
    </lineage>
</organism>
<evidence type="ECO:0000313" key="5">
    <source>
        <dbReference type="EMBL" id="PVD23300.1"/>
    </source>
</evidence>
<comment type="caution">
    <text evidence="5">The sequence shown here is derived from an EMBL/GenBank/DDBJ whole genome shotgun (WGS) entry which is preliminary data.</text>
</comment>